<dbReference type="OrthoDB" id="9796632at2"/>
<keyword evidence="3 4" id="KW-0472">Membrane</keyword>
<evidence type="ECO:0000256" key="2">
    <source>
        <dbReference type="ARBA" id="ARBA00022989"/>
    </source>
</evidence>
<evidence type="ECO:0000259" key="5">
    <source>
        <dbReference type="PROSITE" id="PS50850"/>
    </source>
</evidence>
<dbReference type="SUPFAM" id="SSF103473">
    <property type="entry name" value="MFS general substrate transporter"/>
    <property type="match status" value="1"/>
</dbReference>
<feature type="transmembrane region" description="Helical" evidence="4">
    <location>
        <begin position="295"/>
        <end position="313"/>
    </location>
</feature>
<keyword evidence="7" id="KW-1185">Reference proteome</keyword>
<dbReference type="Proteomes" id="UP000318681">
    <property type="component" value="Unassembled WGS sequence"/>
</dbReference>
<feature type="transmembrane region" description="Helical" evidence="4">
    <location>
        <begin position="265"/>
        <end position="283"/>
    </location>
</feature>
<feature type="transmembrane region" description="Helical" evidence="4">
    <location>
        <begin position="177"/>
        <end position="197"/>
    </location>
</feature>
<dbReference type="PROSITE" id="PS50850">
    <property type="entry name" value="MFS"/>
    <property type="match status" value="1"/>
</dbReference>
<dbReference type="InterPro" id="IPR020846">
    <property type="entry name" value="MFS_dom"/>
</dbReference>
<feature type="domain" description="Major facilitator superfamily (MFS) profile" evidence="5">
    <location>
        <begin position="21"/>
        <end position="411"/>
    </location>
</feature>
<feature type="transmembrane region" description="Helical" evidence="4">
    <location>
        <begin position="232"/>
        <end position="253"/>
    </location>
</feature>
<keyword evidence="2 4" id="KW-1133">Transmembrane helix</keyword>
<organism evidence="6 7">
    <name type="scientific">Alterirhizorhabdus solaris</name>
    <dbReference type="NCBI Taxonomy" id="2529389"/>
    <lineage>
        <taxon>Bacteria</taxon>
        <taxon>Pseudomonadati</taxon>
        <taxon>Pseudomonadota</taxon>
        <taxon>Alphaproteobacteria</taxon>
        <taxon>Sphingomonadales</taxon>
        <taxon>Rhizorhabdaceae</taxon>
        <taxon>Alterirhizorhabdus</taxon>
    </lineage>
</organism>
<protein>
    <submittedName>
        <fullName evidence="6">MFS transporter</fullName>
    </submittedName>
</protein>
<feature type="transmembrane region" description="Helical" evidence="4">
    <location>
        <begin position="319"/>
        <end position="343"/>
    </location>
</feature>
<dbReference type="InterPro" id="IPR011701">
    <property type="entry name" value="MFS"/>
</dbReference>
<gene>
    <name evidence="6" type="ORF">FOY91_03365</name>
</gene>
<evidence type="ECO:0000256" key="1">
    <source>
        <dbReference type="ARBA" id="ARBA00022692"/>
    </source>
</evidence>
<keyword evidence="1 4" id="KW-0812">Transmembrane</keyword>
<sequence>MKVQNGPDETAVAEWRSNWTTVLVASLGISLSTAHLYSQGLFFAPLEREFGWSRTVITTGPFILSVAAAIGIFFAGRLADRLGPRRVVIPGLLLYGAAVALLTLTSGREWQWYGNWLLIALAFPLVTASVWTAAIVSRFKASRGLALAVALAGTGLSSSLTPLVVEATIENYGWRPAFGIIPFFAVAIVLPLALLLFDRRKSRDPMTDGPAAPKRVPLSAADLRTAVVSPAFLYLLAASMVFAFSVLALMAHFVPFVTGKGLDRASAAAAVSAVGLCSIAGRLTTGFLLDRFSSTAVAAVAFAIPLVALLGLFHYDGSFIHALLIAIVLGASLGAEVDIIAFLTARYLGVRNYSAFLGLVQGCTALAVGSGPFVGSLIYDSTGSYDGLLWTCVPLLVAGVGAILMLGRQPSLALVLDRVPAPTPVVA</sequence>
<dbReference type="InterPro" id="IPR050327">
    <property type="entry name" value="Proton-linked_MCT"/>
</dbReference>
<evidence type="ECO:0000313" key="7">
    <source>
        <dbReference type="Proteomes" id="UP000318681"/>
    </source>
</evidence>
<proteinExistence type="predicted"/>
<dbReference type="Gene3D" id="1.20.1250.20">
    <property type="entry name" value="MFS general substrate transporter like domains"/>
    <property type="match status" value="1"/>
</dbReference>
<dbReference type="InterPro" id="IPR036259">
    <property type="entry name" value="MFS_trans_sf"/>
</dbReference>
<accession>A0A558RBD4</accession>
<dbReference type="Pfam" id="PF07690">
    <property type="entry name" value="MFS_1"/>
    <property type="match status" value="1"/>
</dbReference>
<feature type="transmembrane region" description="Helical" evidence="4">
    <location>
        <begin position="87"/>
        <end position="104"/>
    </location>
</feature>
<dbReference type="AlphaFoldDB" id="A0A558RBD4"/>
<reference evidence="6 7" key="1">
    <citation type="submission" date="2019-07" db="EMBL/GenBank/DDBJ databases">
        <title>Sphingomonas solaris sp. nov., isolated from a solar panel from Boston, Massachusetts.</title>
        <authorList>
            <person name="Tanner K."/>
            <person name="Pascual J."/>
            <person name="Mancuso C."/>
            <person name="Pereto J."/>
            <person name="Khalil A."/>
            <person name="Vilanova C."/>
        </authorList>
    </citation>
    <scope>NUCLEOTIDE SEQUENCE [LARGE SCALE GENOMIC DNA]</scope>
    <source>
        <strain evidence="6 7">R4DWN</strain>
    </source>
</reference>
<evidence type="ECO:0000256" key="4">
    <source>
        <dbReference type="SAM" id="Phobius"/>
    </source>
</evidence>
<feature type="transmembrane region" description="Helical" evidence="4">
    <location>
        <begin position="144"/>
        <end position="165"/>
    </location>
</feature>
<evidence type="ECO:0000256" key="3">
    <source>
        <dbReference type="ARBA" id="ARBA00023136"/>
    </source>
</evidence>
<dbReference type="GO" id="GO:0022857">
    <property type="term" value="F:transmembrane transporter activity"/>
    <property type="evidence" value="ECO:0007669"/>
    <property type="project" value="InterPro"/>
</dbReference>
<dbReference type="EMBL" id="VNIM01000007">
    <property type="protein sequence ID" value="TVV76757.1"/>
    <property type="molecule type" value="Genomic_DNA"/>
</dbReference>
<feature type="transmembrane region" description="Helical" evidence="4">
    <location>
        <begin position="355"/>
        <end position="375"/>
    </location>
</feature>
<dbReference type="PANTHER" id="PTHR11360:SF290">
    <property type="entry name" value="MONOCARBOXYLATE MFS PERMEASE"/>
    <property type="match status" value="1"/>
</dbReference>
<comment type="caution">
    <text evidence="6">The sequence shown here is derived from an EMBL/GenBank/DDBJ whole genome shotgun (WGS) entry which is preliminary data.</text>
</comment>
<dbReference type="PANTHER" id="PTHR11360">
    <property type="entry name" value="MONOCARBOXYLATE TRANSPORTER"/>
    <property type="match status" value="1"/>
</dbReference>
<feature type="transmembrane region" description="Helical" evidence="4">
    <location>
        <begin position="21"/>
        <end position="44"/>
    </location>
</feature>
<feature type="transmembrane region" description="Helical" evidence="4">
    <location>
        <begin position="116"/>
        <end position="137"/>
    </location>
</feature>
<dbReference type="CDD" id="cd17355">
    <property type="entry name" value="MFS_YcxA_like"/>
    <property type="match status" value="1"/>
</dbReference>
<name>A0A558RBD4_9SPHN</name>
<evidence type="ECO:0000313" key="6">
    <source>
        <dbReference type="EMBL" id="TVV76757.1"/>
    </source>
</evidence>
<feature type="transmembrane region" description="Helical" evidence="4">
    <location>
        <begin position="387"/>
        <end position="406"/>
    </location>
</feature>
<feature type="transmembrane region" description="Helical" evidence="4">
    <location>
        <begin position="56"/>
        <end position="75"/>
    </location>
</feature>